<feature type="compositionally biased region" description="Polar residues" evidence="1">
    <location>
        <begin position="106"/>
        <end position="124"/>
    </location>
</feature>
<sequence>MGSISLQPRTDQLLSLLEVPMKGRCQCFPSDPRGGLRPSRCELRTQLLTYFQTWLLIYSALFAHVKSSDSAACQRTSTAPVKDGRRTEPGLLRLQHNSYSDRRNEWTNPLTGSIRQEPLSTSSDRGGGIV</sequence>
<feature type="compositionally biased region" description="Polar residues" evidence="1">
    <location>
        <begin position="70"/>
        <end position="79"/>
    </location>
</feature>
<feature type="region of interest" description="Disordered" evidence="1">
    <location>
        <begin position="70"/>
        <end position="130"/>
    </location>
</feature>
<proteinExistence type="predicted"/>
<gene>
    <name evidence="2" type="ORF">F2P81_014648</name>
</gene>
<protein>
    <submittedName>
        <fullName evidence="2">Uncharacterized protein</fullName>
    </submittedName>
</protein>
<evidence type="ECO:0000313" key="2">
    <source>
        <dbReference type="EMBL" id="KAF0032358.1"/>
    </source>
</evidence>
<reference evidence="2 3" key="1">
    <citation type="submission" date="2019-06" db="EMBL/GenBank/DDBJ databases">
        <title>Draft genomes of female and male turbot (Scophthalmus maximus).</title>
        <authorList>
            <person name="Xu H."/>
            <person name="Xu X.-W."/>
            <person name="Shao C."/>
            <person name="Chen S."/>
        </authorList>
    </citation>
    <scope>NUCLEOTIDE SEQUENCE [LARGE SCALE GENOMIC DNA]</scope>
    <source>
        <strain evidence="2">Ysfricsl-2016a</strain>
        <tissue evidence="2">Blood</tissue>
    </source>
</reference>
<dbReference type="EMBL" id="VEVO01000013">
    <property type="protein sequence ID" value="KAF0032358.1"/>
    <property type="molecule type" value="Genomic_DNA"/>
</dbReference>
<dbReference type="AlphaFoldDB" id="A0A6A4SJN1"/>
<evidence type="ECO:0000256" key="1">
    <source>
        <dbReference type="SAM" id="MobiDB-lite"/>
    </source>
</evidence>
<accession>A0A6A4SJN1</accession>
<name>A0A6A4SJN1_SCOMX</name>
<comment type="caution">
    <text evidence="2">The sequence shown here is derived from an EMBL/GenBank/DDBJ whole genome shotgun (WGS) entry which is preliminary data.</text>
</comment>
<dbReference type="Proteomes" id="UP000438429">
    <property type="component" value="Unassembled WGS sequence"/>
</dbReference>
<organism evidence="2 3">
    <name type="scientific">Scophthalmus maximus</name>
    <name type="common">Turbot</name>
    <name type="synonym">Psetta maxima</name>
    <dbReference type="NCBI Taxonomy" id="52904"/>
    <lineage>
        <taxon>Eukaryota</taxon>
        <taxon>Metazoa</taxon>
        <taxon>Chordata</taxon>
        <taxon>Craniata</taxon>
        <taxon>Vertebrata</taxon>
        <taxon>Euteleostomi</taxon>
        <taxon>Actinopterygii</taxon>
        <taxon>Neopterygii</taxon>
        <taxon>Teleostei</taxon>
        <taxon>Neoteleostei</taxon>
        <taxon>Acanthomorphata</taxon>
        <taxon>Carangaria</taxon>
        <taxon>Pleuronectiformes</taxon>
        <taxon>Pleuronectoidei</taxon>
        <taxon>Scophthalmidae</taxon>
        <taxon>Scophthalmus</taxon>
    </lineage>
</organism>
<evidence type="ECO:0000313" key="3">
    <source>
        <dbReference type="Proteomes" id="UP000438429"/>
    </source>
</evidence>